<gene>
    <name evidence="2" type="ORF">IAA66_06970</name>
</gene>
<dbReference type="Gene3D" id="3.20.20.150">
    <property type="entry name" value="Divalent-metal-dependent TIM barrel enzymes"/>
    <property type="match status" value="1"/>
</dbReference>
<reference evidence="2" key="1">
    <citation type="submission" date="2020-10" db="EMBL/GenBank/DDBJ databases">
        <authorList>
            <person name="Gilroy R."/>
        </authorList>
    </citation>
    <scope>NUCLEOTIDE SEQUENCE</scope>
    <source>
        <strain evidence="2">ChiHile30-977</strain>
    </source>
</reference>
<accession>A0A9D0YWE5</accession>
<dbReference type="InterPro" id="IPR036237">
    <property type="entry name" value="Xyl_isomerase-like_sf"/>
</dbReference>
<name>A0A9D0YWE5_9FIRM</name>
<dbReference type="AlphaFoldDB" id="A0A9D0YWE5"/>
<proteinExistence type="predicted"/>
<protein>
    <submittedName>
        <fullName evidence="2">Sugar phosphate isomerase/epimerase</fullName>
    </submittedName>
</protein>
<sequence>MNSFISPASHGVLEALARIGAIEGVTHVDLNYPEHFETVSVPQMRKALEKHGLKMNALNMRFKRPFLRGAYANPSAEIRREAEALTEKAAQVCRDMGGDLIIIWLAYDGYDYAMQMDYPQAWNQLVQTLCTLCRDRRLRFAIEYKPYEERGFSLLDSYGTTSCLIRETGAQNLGMVLDFCHMLMKKENPAFAASLLLSQGKLYGVHLNDGEGHCDNGFMVGMCHPWKTLELLYYLKKHAYEGVVYFDTFPVRESAEDELAANIAMFEQLWALLDASAMQAIAQASANQDGMAVQRIFRDFLANGAWRR</sequence>
<evidence type="ECO:0000259" key="1">
    <source>
        <dbReference type="Pfam" id="PF01261"/>
    </source>
</evidence>
<dbReference type="Proteomes" id="UP000886819">
    <property type="component" value="Unassembled WGS sequence"/>
</dbReference>
<feature type="domain" description="Xylose isomerase-like TIM barrel" evidence="1">
    <location>
        <begin position="32"/>
        <end position="266"/>
    </location>
</feature>
<organism evidence="2 3">
    <name type="scientific">Candidatus Avichristensenella intestinipullorum</name>
    <dbReference type="NCBI Taxonomy" id="2840693"/>
    <lineage>
        <taxon>Bacteria</taxon>
        <taxon>Bacillati</taxon>
        <taxon>Bacillota</taxon>
        <taxon>Clostridia</taxon>
        <taxon>Candidatus Avichristensenella</taxon>
    </lineage>
</organism>
<dbReference type="SUPFAM" id="SSF51658">
    <property type="entry name" value="Xylose isomerase-like"/>
    <property type="match status" value="1"/>
</dbReference>
<comment type="caution">
    <text evidence="2">The sequence shown here is derived from an EMBL/GenBank/DDBJ whole genome shotgun (WGS) entry which is preliminary data.</text>
</comment>
<dbReference type="Pfam" id="PF01261">
    <property type="entry name" value="AP_endonuc_2"/>
    <property type="match status" value="1"/>
</dbReference>
<evidence type="ECO:0000313" key="3">
    <source>
        <dbReference type="Proteomes" id="UP000886819"/>
    </source>
</evidence>
<keyword evidence="2" id="KW-0413">Isomerase</keyword>
<dbReference type="InterPro" id="IPR050312">
    <property type="entry name" value="IolE/XylAMocC-like"/>
</dbReference>
<dbReference type="PANTHER" id="PTHR12110">
    <property type="entry name" value="HYDROXYPYRUVATE ISOMERASE"/>
    <property type="match status" value="1"/>
</dbReference>
<dbReference type="InterPro" id="IPR013022">
    <property type="entry name" value="Xyl_isomerase-like_TIM-brl"/>
</dbReference>
<dbReference type="GO" id="GO:0016853">
    <property type="term" value="F:isomerase activity"/>
    <property type="evidence" value="ECO:0007669"/>
    <property type="project" value="UniProtKB-KW"/>
</dbReference>
<reference evidence="2" key="2">
    <citation type="journal article" date="2021" name="PeerJ">
        <title>Extensive microbial diversity within the chicken gut microbiome revealed by metagenomics and culture.</title>
        <authorList>
            <person name="Gilroy R."/>
            <person name="Ravi A."/>
            <person name="Getino M."/>
            <person name="Pursley I."/>
            <person name="Horton D.L."/>
            <person name="Alikhan N.F."/>
            <person name="Baker D."/>
            <person name="Gharbi K."/>
            <person name="Hall N."/>
            <person name="Watson M."/>
            <person name="Adriaenssens E.M."/>
            <person name="Foster-Nyarko E."/>
            <person name="Jarju S."/>
            <person name="Secka A."/>
            <person name="Antonio M."/>
            <person name="Oren A."/>
            <person name="Chaudhuri R.R."/>
            <person name="La Ragione R."/>
            <person name="Hildebrand F."/>
            <person name="Pallen M.J."/>
        </authorList>
    </citation>
    <scope>NUCLEOTIDE SEQUENCE</scope>
    <source>
        <strain evidence="2">ChiHile30-977</strain>
    </source>
</reference>
<evidence type="ECO:0000313" key="2">
    <source>
        <dbReference type="EMBL" id="HIQ63314.1"/>
    </source>
</evidence>
<dbReference type="EMBL" id="DVFI01000099">
    <property type="protein sequence ID" value="HIQ63314.1"/>
    <property type="molecule type" value="Genomic_DNA"/>
</dbReference>